<dbReference type="SUPFAM" id="SSF56037">
    <property type="entry name" value="PheT/TilS domain"/>
    <property type="match status" value="1"/>
</dbReference>
<evidence type="ECO:0000313" key="20">
    <source>
        <dbReference type="EMBL" id="MBF0637344.1"/>
    </source>
</evidence>
<evidence type="ECO:0000256" key="13">
    <source>
        <dbReference type="ARBA" id="ARBA00023146"/>
    </source>
</evidence>
<dbReference type="GO" id="GO:0004826">
    <property type="term" value="F:phenylalanine-tRNA ligase activity"/>
    <property type="evidence" value="ECO:0007669"/>
    <property type="project" value="UniProtKB-EC"/>
</dbReference>
<keyword evidence="6 15" id="KW-0436">Ligase</keyword>
<dbReference type="Pfam" id="PF03147">
    <property type="entry name" value="FDX-ACB"/>
    <property type="match status" value="1"/>
</dbReference>
<dbReference type="SMART" id="SM00873">
    <property type="entry name" value="B3_4"/>
    <property type="match status" value="1"/>
</dbReference>
<reference evidence="20 21" key="1">
    <citation type="journal article" date="2020" name="Microorganisms">
        <title>Simultaneous Genome Sequencing of Prosthecochloris ethylica and Desulfuromonas acetoxidans within a Syntrophic Mixture Reveals Unique Pili and Protein Interactions.</title>
        <authorList>
            <person name="Kyndt J.A."/>
            <person name="Van Beeumen J.J."/>
            <person name="Meyer T.E."/>
        </authorList>
    </citation>
    <scope>NUCLEOTIDE SEQUENCE [LARGE SCALE GENOMIC DNA]</scope>
    <source>
        <strain evidence="20 21">N3</strain>
    </source>
</reference>
<comment type="subcellular location">
    <subcellularLocation>
        <location evidence="1 15">Cytoplasm</location>
    </subcellularLocation>
</comment>
<dbReference type="InterPro" id="IPR036690">
    <property type="entry name" value="Fdx_antiC-bd_sf"/>
</dbReference>
<dbReference type="Pfam" id="PF03483">
    <property type="entry name" value="B3_4"/>
    <property type="match status" value="1"/>
</dbReference>
<keyword evidence="9 15" id="KW-0067">ATP-binding</keyword>
<dbReference type="Pfam" id="PF01588">
    <property type="entry name" value="tRNA_bind"/>
    <property type="match status" value="1"/>
</dbReference>
<dbReference type="SUPFAM" id="SSF55681">
    <property type="entry name" value="Class II aaRS and biotin synthetases"/>
    <property type="match status" value="1"/>
</dbReference>
<evidence type="ECO:0000313" key="21">
    <source>
        <dbReference type="Proteomes" id="UP000619838"/>
    </source>
</evidence>
<evidence type="ECO:0000256" key="6">
    <source>
        <dbReference type="ARBA" id="ARBA00022598"/>
    </source>
</evidence>
<dbReference type="InterPro" id="IPR012340">
    <property type="entry name" value="NA-bd_OB-fold"/>
</dbReference>
<feature type="domain" description="TRNA-binding" evidence="17">
    <location>
        <begin position="40"/>
        <end position="153"/>
    </location>
</feature>
<dbReference type="HAMAP" id="MF_00283">
    <property type="entry name" value="Phe_tRNA_synth_beta1"/>
    <property type="match status" value="1"/>
</dbReference>
<dbReference type="InterPro" id="IPR004532">
    <property type="entry name" value="Phe-tRNA-ligase_IIc_bsu_bact"/>
</dbReference>
<keyword evidence="13 15" id="KW-0030">Aminoacyl-tRNA synthetase</keyword>
<dbReference type="PANTHER" id="PTHR10947:SF0">
    <property type="entry name" value="PHENYLALANINE--TRNA LIGASE BETA SUBUNIT"/>
    <property type="match status" value="1"/>
</dbReference>
<dbReference type="EC" id="6.1.1.20" evidence="15"/>
<dbReference type="InterPro" id="IPR002547">
    <property type="entry name" value="tRNA-bd_dom"/>
</dbReference>
<gene>
    <name evidence="15" type="primary">pheT</name>
    <name evidence="20" type="ORF">INT08_09190</name>
</gene>
<dbReference type="SUPFAM" id="SSF50249">
    <property type="entry name" value="Nucleic acid-binding proteins"/>
    <property type="match status" value="1"/>
</dbReference>
<dbReference type="Gene3D" id="2.40.50.140">
    <property type="entry name" value="Nucleic acid-binding proteins"/>
    <property type="match status" value="1"/>
</dbReference>
<dbReference type="SUPFAM" id="SSF46955">
    <property type="entry name" value="Putative DNA-binding domain"/>
    <property type="match status" value="1"/>
</dbReference>
<dbReference type="Proteomes" id="UP000619838">
    <property type="component" value="Unassembled WGS sequence"/>
</dbReference>
<evidence type="ECO:0000259" key="17">
    <source>
        <dbReference type="PROSITE" id="PS50886"/>
    </source>
</evidence>
<evidence type="ECO:0000256" key="9">
    <source>
        <dbReference type="ARBA" id="ARBA00022840"/>
    </source>
</evidence>
<keyword evidence="7 15" id="KW-0479">Metal-binding</keyword>
<comment type="cofactor">
    <cofactor evidence="15">
        <name>Mg(2+)</name>
        <dbReference type="ChEBI" id="CHEBI:18420"/>
    </cofactor>
    <text evidence="15">Binds 2 magnesium ions per tetramer.</text>
</comment>
<dbReference type="PROSITE" id="PS51447">
    <property type="entry name" value="FDX_ACB"/>
    <property type="match status" value="1"/>
</dbReference>
<dbReference type="InterPro" id="IPR005146">
    <property type="entry name" value="B3/B4_tRNA-bd"/>
</dbReference>
<dbReference type="InterPro" id="IPR045864">
    <property type="entry name" value="aa-tRNA-synth_II/BPL/LPL"/>
</dbReference>
<evidence type="ECO:0000259" key="18">
    <source>
        <dbReference type="PROSITE" id="PS51447"/>
    </source>
</evidence>
<feature type="binding site" evidence="15">
    <location>
        <position position="463"/>
    </location>
    <ligand>
        <name>Mg(2+)</name>
        <dbReference type="ChEBI" id="CHEBI:18420"/>
        <note>shared with alpha subunit</note>
    </ligand>
</feature>
<comment type="catalytic activity">
    <reaction evidence="14 15">
        <text>tRNA(Phe) + L-phenylalanine + ATP = L-phenylalanyl-tRNA(Phe) + AMP + diphosphate + H(+)</text>
        <dbReference type="Rhea" id="RHEA:19413"/>
        <dbReference type="Rhea" id="RHEA-COMP:9668"/>
        <dbReference type="Rhea" id="RHEA-COMP:9699"/>
        <dbReference type="ChEBI" id="CHEBI:15378"/>
        <dbReference type="ChEBI" id="CHEBI:30616"/>
        <dbReference type="ChEBI" id="CHEBI:33019"/>
        <dbReference type="ChEBI" id="CHEBI:58095"/>
        <dbReference type="ChEBI" id="CHEBI:78442"/>
        <dbReference type="ChEBI" id="CHEBI:78531"/>
        <dbReference type="ChEBI" id="CHEBI:456215"/>
        <dbReference type="EC" id="6.1.1.20"/>
    </reaction>
</comment>
<dbReference type="CDD" id="cd00769">
    <property type="entry name" value="PheRS_beta_core"/>
    <property type="match status" value="1"/>
</dbReference>
<comment type="caution">
    <text evidence="20">The sequence shown here is derived from an EMBL/GenBank/DDBJ whole genome shotgun (WGS) entry which is preliminary data.</text>
</comment>
<dbReference type="PROSITE" id="PS50886">
    <property type="entry name" value="TRBD"/>
    <property type="match status" value="1"/>
</dbReference>
<dbReference type="EMBL" id="JADGII010000018">
    <property type="protein sequence ID" value="MBF0637344.1"/>
    <property type="molecule type" value="Genomic_DNA"/>
</dbReference>
<evidence type="ECO:0000256" key="7">
    <source>
        <dbReference type="ARBA" id="ARBA00022723"/>
    </source>
</evidence>
<dbReference type="SMART" id="SM00896">
    <property type="entry name" value="FDX-ACB"/>
    <property type="match status" value="1"/>
</dbReference>
<dbReference type="InterPro" id="IPR041616">
    <property type="entry name" value="PheRS_beta_core"/>
</dbReference>
<dbReference type="CDD" id="cd02796">
    <property type="entry name" value="tRNA_bind_bactPheRS"/>
    <property type="match status" value="1"/>
</dbReference>
<keyword evidence="10 15" id="KW-0460">Magnesium</keyword>
<keyword evidence="21" id="KW-1185">Reference proteome</keyword>
<dbReference type="Gene3D" id="3.50.40.10">
    <property type="entry name" value="Phenylalanyl-trna Synthetase, Chain B, domain 3"/>
    <property type="match status" value="1"/>
</dbReference>
<evidence type="ECO:0000256" key="5">
    <source>
        <dbReference type="ARBA" id="ARBA00022555"/>
    </source>
</evidence>
<dbReference type="InterPro" id="IPR045060">
    <property type="entry name" value="Phe-tRNA-ligase_IIc_bsu"/>
</dbReference>
<dbReference type="SMART" id="SM00874">
    <property type="entry name" value="B5"/>
    <property type="match status" value="1"/>
</dbReference>
<evidence type="ECO:0000256" key="15">
    <source>
        <dbReference type="HAMAP-Rule" id="MF_00283"/>
    </source>
</evidence>
<keyword evidence="4 15" id="KW-0963">Cytoplasm</keyword>
<evidence type="ECO:0000256" key="3">
    <source>
        <dbReference type="ARBA" id="ARBA00011209"/>
    </source>
</evidence>
<comment type="subunit">
    <text evidence="3 15">Tetramer of two alpha and two beta subunits.</text>
</comment>
<evidence type="ECO:0000256" key="1">
    <source>
        <dbReference type="ARBA" id="ARBA00004496"/>
    </source>
</evidence>
<name>A0ABR9XTP7_9CHLB</name>
<dbReference type="PANTHER" id="PTHR10947">
    <property type="entry name" value="PHENYLALANYL-TRNA SYNTHETASE BETA CHAIN AND LEUCINE-RICH REPEAT-CONTAINING PROTEIN 47"/>
    <property type="match status" value="1"/>
</dbReference>
<evidence type="ECO:0000256" key="12">
    <source>
        <dbReference type="ARBA" id="ARBA00022917"/>
    </source>
</evidence>
<feature type="binding site" evidence="15">
    <location>
        <position position="453"/>
    </location>
    <ligand>
        <name>Mg(2+)</name>
        <dbReference type="ChEBI" id="CHEBI:18420"/>
        <note>shared with alpha subunit</note>
    </ligand>
</feature>
<dbReference type="NCBIfam" id="TIGR00472">
    <property type="entry name" value="pheT_bact"/>
    <property type="match status" value="1"/>
</dbReference>
<keyword evidence="11 16" id="KW-0694">RNA-binding</keyword>
<dbReference type="InterPro" id="IPR009061">
    <property type="entry name" value="DNA-bd_dom_put_sf"/>
</dbReference>
<keyword evidence="5 16" id="KW-0820">tRNA-binding</keyword>
<dbReference type="Gene3D" id="3.30.56.10">
    <property type="match status" value="2"/>
</dbReference>
<dbReference type="RefSeq" id="WP_175187664.1">
    <property type="nucleotide sequence ID" value="NZ_JABVZQ010000015.1"/>
</dbReference>
<accession>A0ABR9XTP7</accession>
<dbReference type="SUPFAM" id="SSF54991">
    <property type="entry name" value="Anticodon-binding domain of PheRS"/>
    <property type="match status" value="1"/>
</dbReference>
<dbReference type="InterPro" id="IPR033714">
    <property type="entry name" value="tRNA_bind_bactPheRS"/>
</dbReference>
<feature type="binding site" evidence="15">
    <location>
        <position position="459"/>
    </location>
    <ligand>
        <name>Mg(2+)</name>
        <dbReference type="ChEBI" id="CHEBI:18420"/>
        <note>shared with alpha subunit</note>
    </ligand>
</feature>
<evidence type="ECO:0000259" key="19">
    <source>
        <dbReference type="PROSITE" id="PS51483"/>
    </source>
</evidence>
<dbReference type="Gene3D" id="3.30.930.10">
    <property type="entry name" value="Bira Bifunctional Protein, Domain 2"/>
    <property type="match status" value="1"/>
</dbReference>
<evidence type="ECO:0000256" key="10">
    <source>
        <dbReference type="ARBA" id="ARBA00022842"/>
    </source>
</evidence>
<feature type="domain" description="B5" evidence="19">
    <location>
        <begin position="399"/>
        <end position="475"/>
    </location>
</feature>
<evidence type="ECO:0000256" key="14">
    <source>
        <dbReference type="ARBA" id="ARBA00049255"/>
    </source>
</evidence>
<protein>
    <recommendedName>
        <fullName evidence="15">Phenylalanine--tRNA ligase beta subunit</fullName>
        <ecNumber evidence="15">6.1.1.20</ecNumber>
    </recommendedName>
    <alternativeName>
        <fullName evidence="15">Phenylalanyl-tRNA synthetase beta subunit</fullName>
        <shortName evidence="15">PheRS</shortName>
    </alternativeName>
</protein>
<dbReference type="Pfam" id="PF17759">
    <property type="entry name" value="tRNA_synthFbeta"/>
    <property type="match status" value="1"/>
</dbReference>
<evidence type="ECO:0000256" key="4">
    <source>
        <dbReference type="ARBA" id="ARBA00022490"/>
    </source>
</evidence>
<proteinExistence type="inferred from homology"/>
<dbReference type="InterPro" id="IPR020825">
    <property type="entry name" value="Phe-tRNA_synthase-like_B3/B4"/>
</dbReference>
<evidence type="ECO:0000256" key="8">
    <source>
        <dbReference type="ARBA" id="ARBA00022741"/>
    </source>
</evidence>
<dbReference type="Gene3D" id="3.30.70.380">
    <property type="entry name" value="Ferrodoxin-fold anticodon-binding domain"/>
    <property type="match status" value="1"/>
</dbReference>
<feature type="domain" description="FDX-ACB" evidence="18">
    <location>
        <begin position="708"/>
        <end position="801"/>
    </location>
</feature>
<dbReference type="Pfam" id="PF03484">
    <property type="entry name" value="B5"/>
    <property type="match status" value="1"/>
</dbReference>
<comment type="similarity">
    <text evidence="2 15">Belongs to the phenylalanyl-tRNA synthetase beta subunit family. Type 1 subfamily.</text>
</comment>
<sequence>MKISINWLQDFIPSFSPDISSFVDQLTFSGLEVEDIIVPDLPDDKVVVGAVEEVTQHPDADRLSVCHVDVGADEPLQIVCGAPNVAEGQKVPVATIGARLSTPDGGSFAIKKSKIRGQRSFGMICAADELGLSGDHSGIMVLDDSCTVGTPLRQYLETDTVLDISVTPNRPDVLSHLGVAREVAGVAQVRLPESEALSFTPAEHLVSVEDHESCPYYTAVLIRDVTVAPSPDWLKKRLERVGLRPKNNIVDITNYILHGLGQPLHAFDADMLDGGRVVVRSDQKVEMTALDQETYTIEPGMAAICDRRGPVAIAGVMGGEASSVTDVTTSVLLESAYFDPASVRRTSKQLGLSSDSSYRFERGVDPHNVRFAARCAVNMILELAGGRVVAAEEAGGVPAGPSSVAFRPRRANALLGCSIDTDKMVSMLEHIGFGLEKRSESELLLSVPSFRVDVEQEIDLVEEVARLEGYNNIAPSENMVASYPSSRSFPEYFPDYLRSRMISLGFREVLTNPLMTRREAELFSSESVAALNPISEGLEVLRPSLTPALLKVISYNIKHGNRDLQCFEVGRVFRSRADEAGDEGPLGAYHEDEHLCVVMTGNRSPLHWSATSTPVDIFDMKGAVEMLLRELNLLEKSSLNIYNDATLSIDLHVTEDGRARTCRIGTVGSVEQSVLETCDIDQPVFAAELDAGLLKKYFSRDVIYIPPSRYPVVQRDLSFVLPDGVAVKRLIDCVKTSDSMICNVVVFDVFERETDSGAMEKSIALSLHLADSRGTLRDKTISRIVRHVTERVESEIGAVIRQV</sequence>
<evidence type="ECO:0000256" key="2">
    <source>
        <dbReference type="ARBA" id="ARBA00008653"/>
    </source>
</evidence>
<organism evidence="20 21">
    <name type="scientific">Prosthecochloris ethylica</name>
    <dbReference type="NCBI Taxonomy" id="2743976"/>
    <lineage>
        <taxon>Bacteria</taxon>
        <taxon>Pseudomonadati</taxon>
        <taxon>Chlorobiota</taxon>
        <taxon>Chlorobiia</taxon>
        <taxon>Chlorobiales</taxon>
        <taxon>Chlorobiaceae</taxon>
        <taxon>Prosthecochloris</taxon>
    </lineage>
</organism>
<dbReference type="InterPro" id="IPR005147">
    <property type="entry name" value="tRNA_synthase_B5-dom"/>
</dbReference>
<dbReference type="NCBIfam" id="NF045760">
    <property type="entry name" value="YtpR"/>
    <property type="match status" value="1"/>
</dbReference>
<feature type="binding site" evidence="15">
    <location>
        <position position="462"/>
    </location>
    <ligand>
        <name>Mg(2+)</name>
        <dbReference type="ChEBI" id="CHEBI:18420"/>
        <note>shared with alpha subunit</note>
    </ligand>
</feature>
<dbReference type="PROSITE" id="PS51483">
    <property type="entry name" value="B5"/>
    <property type="match status" value="1"/>
</dbReference>
<keyword evidence="12 15" id="KW-0648">Protein biosynthesis</keyword>
<evidence type="ECO:0000256" key="16">
    <source>
        <dbReference type="PROSITE-ProRule" id="PRU00209"/>
    </source>
</evidence>
<keyword evidence="8 15" id="KW-0547">Nucleotide-binding</keyword>
<evidence type="ECO:0000256" key="11">
    <source>
        <dbReference type="ARBA" id="ARBA00022884"/>
    </source>
</evidence>
<dbReference type="InterPro" id="IPR005121">
    <property type="entry name" value="Fdx_antiC-bd"/>
</dbReference>